<dbReference type="Pfam" id="PF14935">
    <property type="entry name" value="TMEM138"/>
    <property type="match status" value="1"/>
</dbReference>
<keyword evidence="3" id="KW-1185">Reference proteome</keyword>
<keyword evidence="1" id="KW-1133">Transmembrane helix</keyword>
<evidence type="ECO:0000313" key="3">
    <source>
        <dbReference type="Proteomes" id="UP000070544"/>
    </source>
</evidence>
<reference evidence="2 3" key="1">
    <citation type="journal article" date="2015" name="Genome Biol. Evol.">
        <title>Phylogenomic analyses indicate that early fungi evolved digesting cell walls of algal ancestors of land plants.</title>
        <authorList>
            <person name="Chang Y."/>
            <person name="Wang S."/>
            <person name="Sekimoto S."/>
            <person name="Aerts A.L."/>
            <person name="Choi C."/>
            <person name="Clum A."/>
            <person name="LaButti K.M."/>
            <person name="Lindquist E.A."/>
            <person name="Yee Ngan C."/>
            <person name="Ohm R.A."/>
            <person name="Salamov A.A."/>
            <person name="Grigoriev I.V."/>
            <person name="Spatafora J.W."/>
            <person name="Berbee M.L."/>
        </authorList>
    </citation>
    <scope>NUCLEOTIDE SEQUENCE [LARGE SCALE GENOMIC DNA]</scope>
    <source>
        <strain evidence="2 3">JEL478</strain>
    </source>
</reference>
<dbReference type="Proteomes" id="UP000070544">
    <property type="component" value="Unassembled WGS sequence"/>
</dbReference>
<dbReference type="InterPro" id="IPR024133">
    <property type="entry name" value="TM_138"/>
</dbReference>
<evidence type="ECO:0000256" key="1">
    <source>
        <dbReference type="SAM" id="Phobius"/>
    </source>
</evidence>
<name>A0A139AMA5_GONPJ</name>
<dbReference type="EMBL" id="KQ965744">
    <property type="protein sequence ID" value="KXS17900.1"/>
    <property type="molecule type" value="Genomic_DNA"/>
</dbReference>
<feature type="transmembrane region" description="Helical" evidence="1">
    <location>
        <begin position="78"/>
        <end position="95"/>
    </location>
</feature>
<sequence>MKSIDSFRTLVRLQLILLPCDLILGLFALARRHIFFTVAAAYAIQILVVAANFVLLFLGFTATIPFRAGASNALFRDFAVPLGMGVVYLLALLAFRGYGAVGSSPCDNDRWVKSPLHLRTLDLVVDVSTQPPL</sequence>
<feature type="transmembrane region" description="Helical" evidence="1">
    <location>
        <begin position="42"/>
        <end position="66"/>
    </location>
</feature>
<protein>
    <submittedName>
        <fullName evidence="2">Uncharacterized protein</fullName>
    </submittedName>
</protein>
<dbReference type="AlphaFoldDB" id="A0A139AMA5"/>
<keyword evidence="1" id="KW-0812">Transmembrane</keyword>
<keyword evidence="1" id="KW-0472">Membrane</keyword>
<organism evidence="2 3">
    <name type="scientific">Gonapodya prolifera (strain JEL478)</name>
    <name type="common">Monoblepharis prolifera</name>
    <dbReference type="NCBI Taxonomy" id="1344416"/>
    <lineage>
        <taxon>Eukaryota</taxon>
        <taxon>Fungi</taxon>
        <taxon>Fungi incertae sedis</taxon>
        <taxon>Chytridiomycota</taxon>
        <taxon>Chytridiomycota incertae sedis</taxon>
        <taxon>Monoblepharidomycetes</taxon>
        <taxon>Monoblepharidales</taxon>
        <taxon>Gonapodyaceae</taxon>
        <taxon>Gonapodya</taxon>
    </lineage>
</organism>
<feature type="transmembrane region" description="Helical" evidence="1">
    <location>
        <begin position="12"/>
        <end position="30"/>
    </location>
</feature>
<gene>
    <name evidence="2" type="ORF">M427DRAFT_30030</name>
</gene>
<evidence type="ECO:0000313" key="2">
    <source>
        <dbReference type="EMBL" id="KXS17900.1"/>
    </source>
</evidence>
<accession>A0A139AMA5</accession>
<proteinExistence type="predicted"/>